<protein>
    <recommendedName>
        <fullName evidence="1">N-acetyltransferase domain-containing protein</fullName>
    </recommendedName>
</protein>
<dbReference type="OrthoDB" id="3078319at2"/>
<proteinExistence type="predicted"/>
<dbReference type="SUPFAM" id="SSF55729">
    <property type="entry name" value="Acyl-CoA N-acyltransferases (Nat)"/>
    <property type="match status" value="1"/>
</dbReference>
<sequence>MTAELREASERDLPSLAELLGAREGLAGPYLGTRRVLLDLDPARIRMWVGVTAERVVAISCVELRRLQVGATIIDAGYWTELFVDPGHDEEELDARLGRAMLRGLDQAGITRVYLALDLGESHVRSLDRYRRVGMRELARYVVRVKPLRPLSLVSKQLGLPALAVRIAAPLDLVAGLPLRVPGWRPRPPRGSSIVTLSLPEDSEAVAQLLMRSRAGTVTRAWDSESLCARYRSATDDAGYTMLGLCQAGVIIGVAVYRVATRPSGVRVGVVMELAARDDDPQTLALLLRSIERRAHARAAEAVLLLDSLGPGVAKLARAAGYLDSGERFALLTASAGEREREDPVHDADAWRFPVADHDGL</sequence>
<reference evidence="2 3" key="1">
    <citation type="submission" date="2018-03" db="EMBL/GenBank/DDBJ databases">
        <title>Draft Genome Sequences of the Obligatory Marine Myxobacteria Enhygromyxa salina SWB007.</title>
        <authorList>
            <person name="Poehlein A."/>
            <person name="Moghaddam J.A."/>
            <person name="Harms H."/>
            <person name="Alanjari M."/>
            <person name="Koenig G.M."/>
            <person name="Daniel R."/>
            <person name="Schaeberle T.F."/>
        </authorList>
    </citation>
    <scope>NUCLEOTIDE SEQUENCE [LARGE SCALE GENOMIC DNA]</scope>
    <source>
        <strain evidence="2 3">SWB007</strain>
    </source>
</reference>
<gene>
    <name evidence="2" type="ORF">ENSA7_00320</name>
</gene>
<dbReference type="RefSeq" id="WP_106087146.1">
    <property type="nucleotide sequence ID" value="NZ_PVNL01000001.1"/>
</dbReference>
<accession>A0A2S9YYR9</accession>
<dbReference type="Gene3D" id="3.40.630.30">
    <property type="match status" value="1"/>
</dbReference>
<dbReference type="AlphaFoldDB" id="A0A2S9YYR9"/>
<organism evidence="2 3">
    <name type="scientific">Enhygromyxa salina</name>
    <dbReference type="NCBI Taxonomy" id="215803"/>
    <lineage>
        <taxon>Bacteria</taxon>
        <taxon>Pseudomonadati</taxon>
        <taxon>Myxococcota</taxon>
        <taxon>Polyangia</taxon>
        <taxon>Nannocystales</taxon>
        <taxon>Nannocystaceae</taxon>
        <taxon>Enhygromyxa</taxon>
    </lineage>
</organism>
<dbReference type="InterPro" id="IPR000182">
    <property type="entry name" value="GNAT_dom"/>
</dbReference>
<dbReference type="Proteomes" id="UP000238823">
    <property type="component" value="Unassembled WGS sequence"/>
</dbReference>
<evidence type="ECO:0000313" key="2">
    <source>
        <dbReference type="EMBL" id="PRQ10224.1"/>
    </source>
</evidence>
<evidence type="ECO:0000313" key="3">
    <source>
        <dbReference type="Proteomes" id="UP000238823"/>
    </source>
</evidence>
<feature type="domain" description="N-acetyltransferase" evidence="1">
    <location>
        <begin position="3"/>
        <end position="149"/>
    </location>
</feature>
<comment type="caution">
    <text evidence="2">The sequence shown here is derived from an EMBL/GenBank/DDBJ whole genome shotgun (WGS) entry which is preliminary data.</text>
</comment>
<evidence type="ECO:0000259" key="1">
    <source>
        <dbReference type="PROSITE" id="PS51186"/>
    </source>
</evidence>
<dbReference type="InterPro" id="IPR016181">
    <property type="entry name" value="Acyl_CoA_acyltransferase"/>
</dbReference>
<name>A0A2S9YYR9_9BACT</name>
<dbReference type="PROSITE" id="PS51186">
    <property type="entry name" value="GNAT"/>
    <property type="match status" value="1"/>
</dbReference>
<dbReference type="GO" id="GO:0016747">
    <property type="term" value="F:acyltransferase activity, transferring groups other than amino-acyl groups"/>
    <property type="evidence" value="ECO:0007669"/>
    <property type="project" value="InterPro"/>
</dbReference>
<dbReference type="EMBL" id="PVNL01000001">
    <property type="protein sequence ID" value="PRQ10224.1"/>
    <property type="molecule type" value="Genomic_DNA"/>
</dbReference>